<comment type="caution">
    <text evidence="5">The sequence shown here is derived from an EMBL/GenBank/DDBJ whole genome shotgun (WGS) entry which is preliminary data.</text>
</comment>
<dbReference type="GO" id="GO:0004386">
    <property type="term" value="F:helicase activity"/>
    <property type="evidence" value="ECO:0007669"/>
    <property type="project" value="InterPro"/>
</dbReference>
<dbReference type="InterPro" id="IPR047187">
    <property type="entry name" value="SF1_C_Upf1"/>
</dbReference>
<dbReference type="Gene3D" id="3.30.710.10">
    <property type="entry name" value="Potassium Channel Kv1.1, Chain A"/>
    <property type="match status" value="1"/>
</dbReference>
<keyword evidence="6" id="KW-1185">Reference proteome</keyword>
<dbReference type="GO" id="GO:0031380">
    <property type="term" value="C:nuclear RNA-directed RNA polymerase complex"/>
    <property type="evidence" value="ECO:0007669"/>
    <property type="project" value="TreeGrafter"/>
</dbReference>
<dbReference type="InterPro" id="IPR000210">
    <property type="entry name" value="BTB/POZ_dom"/>
</dbReference>
<name>A0AAW1QMX8_9CHLO</name>
<dbReference type="InterPro" id="IPR027417">
    <property type="entry name" value="P-loop_NTPase"/>
</dbReference>
<dbReference type="InterPro" id="IPR041677">
    <property type="entry name" value="DNA2/NAM7_AAA_11"/>
</dbReference>
<dbReference type="PANTHER" id="PTHR10887:SF341">
    <property type="entry name" value="NFX1-TYPE ZINC FINGER-CONTAINING PROTEIN 1"/>
    <property type="match status" value="1"/>
</dbReference>
<evidence type="ECO:0000313" key="6">
    <source>
        <dbReference type="Proteomes" id="UP001438707"/>
    </source>
</evidence>
<organism evidence="5 6">
    <name type="scientific">Apatococcus lobatus</name>
    <dbReference type="NCBI Taxonomy" id="904363"/>
    <lineage>
        <taxon>Eukaryota</taxon>
        <taxon>Viridiplantae</taxon>
        <taxon>Chlorophyta</taxon>
        <taxon>core chlorophytes</taxon>
        <taxon>Trebouxiophyceae</taxon>
        <taxon>Chlorellales</taxon>
        <taxon>Chlorellaceae</taxon>
        <taxon>Apatococcus</taxon>
    </lineage>
</organism>
<dbReference type="GO" id="GO:0031048">
    <property type="term" value="P:regulatory ncRNA-mediated heterochromatin formation"/>
    <property type="evidence" value="ECO:0007669"/>
    <property type="project" value="TreeGrafter"/>
</dbReference>
<evidence type="ECO:0000256" key="1">
    <source>
        <dbReference type="ARBA" id="ARBA00004906"/>
    </source>
</evidence>
<dbReference type="Pfam" id="PF25396">
    <property type="entry name" value="ZNFX1"/>
    <property type="match status" value="1"/>
</dbReference>
<sequence length="1640" mass="180346">MNPSDFASLSSGQVLLPDTSQAEAALGQLVRPSQPPKQPDVTGHRVAAAEREDVNQKLVSALIIPTTTAVRAPVITLNGERANVYGIVERHLRPETLAGPDRFWKSAKILYNLDTWRPRVNGAQLKALQGARLPETEEEWQHVKATLDSLQAWLKDETTPDLCLQDLRGLANFIYGWWDTRNKREGGGDKSVPKRRRLLGELPEGAHSYGSHQPLRDLAIMATDLPLHSSGLSLAGAPLGGGQQAAGMAVTSGADGGYMDLMTCEQAAHVILEAGATGGGGSMAPSNANLSGGPASSDGFPGPTSLPADSNGMANPTQQHRVASELQDRRIIPLNVGGQRFVSTSTTLAASEDSFFSRLLGAEGSQRGEIFIDRCGRLFGHVLEHLRSLRYGETPASLPSNPDDLRALQREAEFYGLSSLTERAHLRLAEIGGQQDRVGSMQWASDGQIQPEWHAVVVTGDTDTPSETAPRLLQEMNSKLAALQNQGFSLAKMDHSIMDWRSHGSVASMKMVQAPHHSQDGPRSFRGRGHVPGGNRLQEVAAFAASEKLSTAAGSNRDLLSFQHALVPLLAALLQPAVTGSLLKQLSNPIFMAFIQNTGFLAAVKRCLLECIHHDRLQDAAFKGRPTSEFHPFSWQHLIAPLVSLVREGMERFVTARHDPDFQRLAQAVQTVAAAKLPDLGSAKDEASRELKQNLRTIRIVAEAASRDTAHQKAVMEGKDHRARMQLLQISISPTMNEALSAGREDIVSYLPANQADAAHHLPQDSIDRGLDIHFRLVRHDNFQPMFKNVQGLLKERQEGAQASGSCTANTKKRPGRLADMPAFYNVSIAQLTPHRQGLMYMLEFDQPKLPKHFRSGKDPFIQFWERSRRLNVGALVCLWVDEEPVRLIFAVVCLRDIKSLTKTIDREVAGSNMLLLEAANDYFSYEPVLKALQASSEATLPFPHLLKLCPDKHAEVATPAYVSNHTTFDLSVLAKDDAAKASLSGVDVLETCQGFGQDLATCLDGDQMTALLACLRQELTLIQGPPGTGKTYIGTRLVQVLTANTRPKPRVNEPEDKPAVGPILVLTYTNHALDQFLLDLIKHGIKGIVRVGGNSKSEALQPFNLHELSKGSGSAAGRRVKWETHQSLERIESDIRSMMGRLADPQVKRFKQIEHIIQGEHPDIWAALSFLHEYQEGWNFASRTDILQTWLHPPNQNVHASERNAASKQKPILTRPNTAVNPYEALADVPSSQAGDDAWVDVGADEPLELEQEAEQGAWATPEAERWTLYQGWAQIYNDLIKEQLQEAVQALEKCQKQLLEVHDEAKREILAGATIVGITTTGAAKNQELIRRLNCKVVIVEEAAEVLEAHILVNLTASNEQLVLIGDHRQLRPKTQANYAFGAEKGLGLDVSLFERLVSQHNMPVHQLLVQRRMRPEIADLIRSTIYRDLVDGENVKSYPHVAGMAHNTFFLDHKHKEESEIHTLSHINTWEAHMVAAIAKHLLRQGCYGSEDITVLTPYTGQLLLLRKALEKHTLVFLDEADQKIVDDIDSSGLTGPENPEAASDAAQEPATNICHDTVRRRVRLATVDNFQGEESKVVLVSLVRSNDIGKAGFLNTTNRVNVLLSRAQHGMILVGNADTFCSSKTTPMWRDVIGQL</sequence>
<dbReference type="Pfam" id="PF13086">
    <property type="entry name" value="AAA_11"/>
    <property type="match status" value="1"/>
</dbReference>
<dbReference type="InterPro" id="IPR003131">
    <property type="entry name" value="T1-type_BTB"/>
</dbReference>
<feature type="domain" description="BTB" evidence="4">
    <location>
        <begin position="330"/>
        <end position="432"/>
    </location>
</feature>
<gene>
    <name evidence="5" type="ORF">WJX74_004715</name>
</gene>
<dbReference type="CDD" id="cd18808">
    <property type="entry name" value="SF1_C_Upf1"/>
    <property type="match status" value="1"/>
</dbReference>
<dbReference type="EMBL" id="JALJOS010000031">
    <property type="protein sequence ID" value="KAK9822560.1"/>
    <property type="molecule type" value="Genomic_DNA"/>
</dbReference>
<evidence type="ECO:0000313" key="5">
    <source>
        <dbReference type="EMBL" id="KAK9822560.1"/>
    </source>
</evidence>
<accession>A0AAW1QMX8</accession>
<feature type="region of interest" description="Disordered" evidence="3">
    <location>
        <begin position="283"/>
        <end position="320"/>
    </location>
</feature>
<evidence type="ECO:0000256" key="2">
    <source>
        <dbReference type="SAM" id="Coils"/>
    </source>
</evidence>
<dbReference type="SMART" id="SM00225">
    <property type="entry name" value="BTB"/>
    <property type="match status" value="1"/>
</dbReference>
<evidence type="ECO:0000259" key="4">
    <source>
        <dbReference type="SMART" id="SM00225"/>
    </source>
</evidence>
<proteinExistence type="predicted"/>
<dbReference type="Proteomes" id="UP001438707">
    <property type="component" value="Unassembled WGS sequence"/>
</dbReference>
<evidence type="ECO:0000256" key="3">
    <source>
        <dbReference type="SAM" id="MobiDB-lite"/>
    </source>
</evidence>
<dbReference type="CDD" id="cd18316">
    <property type="entry name" value="BTB_POZ_KCTD-like"/>
    <property type="match status" value="1"/>
</dbReference>
<feature type="coiled-coil region" evidence="2">
    <location>
        <begin position="1279"/>
        <end position="1310"/>
    </location>
</feature>
<dbReference type="InterPro" id="IPR011333">
    <property type="entry name" value="SKP1/BTB/POZ_sf"/>
</dbReference>
<dbReference type="GO" id="GO:0051260">
    <property type="term" value="P:protein homooligomerization"/>
    <property type="evidence" value="ECO:0007669"/>
    <property type="project" value="InterPro"/>
</dbReference>
<protein>
    <recommendedName>
        <fullName evidence="4">BTB domain-containing protein</fullName>
    </recommendedName>
</protein>
<dbReference type="SUPFAM" id="SSF52540">
    <property type="entry name" value="P-loop containing nucleoside triphosphate hydrolases"/>
    <property type="match status" value="1"/>
</dbReference>
<dbReference type="InterPro" id="IPR041679">
    <property type="entry name" value="DNA2/NAM7-like_C"/>
</dbReference>
<dbReference type="Pfam" id="PF13087">
    <property type="entry name" value="AAA_12"/>
    <property type="match status" value="1"/>
</dbReference>
<dbReference type="FunFam" id="3.40.50.300:FF:001660">
    <property type="entry name" value="NF-X1 finger and helicase protein, putative"/>
    <property type="match status" value="1"/>
</dbReference>
<reference evidence="5 6" key="1">
    <citation type="journal article" date="2024" name="Nat. Commun.">
        <title>Phylogenomics reveals the evolutionary origins of lichenization in chlorophyte algae.</title>
        <authorList>
            <person name="Puginier C."/>
            <person name="Libourel C."/>
            <person name="Otte J."/>
            <person name="Skaloud P."/>
            <person name="Haon M."/>
            <person name="Grisel S."/>
            <person name="Petersen M."/>
            <person name="Berrin J.G."/>
            <person name="Delaux P.M."/>
            <person name="Dal Grande F."/>
            <person name="Keller J."/>
        </authorList>
    </citation>
    <scope>NUCLEOTIDE SEQUENCE [LARGE SCALE GENOMIC DNA]</scope>
    <source>
        <strain evidence="5 6">SAG 2145</strain>
    </source>
</reference>
<keyword evidence="2" id="KW-0175">Coiled coil</keyword>
<dbReference type="PANTHER" id="PTHR10887">
    <property type="entry name" value="DNA2/NAM7 HELICASE FAMILY"/>
    <property type="match status" value="1"/>
</dbReference>
<dbReference type="Gene3D" id="3.40.50.300">
    <property type="entry name" value="P-loop containing nucleotide triphosphate hydrolases"/>
    <property type="match status" value="3"/>
</dbReference>
<comment type="pathway">
    <text evidence="1">Protein modification; protein ubiquitination.</text>
</comment>
<dbReference type="InterPro" id="IPR045055">
    <property type="entry name" value="DNA2/NAM7-like"/>
</dbReference>
<dbReference type="SUPFAM" id="SSF54695">
    <property type="entry name" value="POZ domain"/>
    <property type="match status" value="1"/>
</dbReference>
<feature type="region of interest" description="Disordered" evidence="3">
    <location>
        <begin position="1532"/>
        <end position="1553"/>
    </location>
</feature>
<dbReference type="InterPro" id="IPR057373">
    <property type="entry name" value="ZNFX1"/>
</dbReference>
<dbReference type="Pfam" id="PF02214">
    <property type="entry name" value="BTB_2"/>
    <property type="match status" value="1"/>
</dbReference>